<feature type="transmembrane region" description="Helical" evidence="3">
    <location>
        <begin position="59"/>
        <end position="83"/>
    </location>
</feature>
<organism evidence="5">
    <name type="scientific">marine sediment metagenome</name>
    <dbReference type="NCBI Taxonomy" id="412755"/>
    <lineage>
        <taxon>unclassified sequences</taxon>
        <taxon>metagenomes</taxon>
        <taxon>ecological metagenomes</taxon>
    </lineage>
</organism>
<comment type="caution">
    <text evidence="5">The sequence shown here is derived from an EMBL/GenBank/DDBJ whole genome shotgun (WGS) entry which is preliminary data.</text>
</comment>
<sequence>MNIETQISTRARSIFTALGEIVNDFYLEVGIYFIGCFNALLVAWELYTEMVGTEQPQTYAIAIALVAFIAVEGLTIFLVGAAAKTDSTLLWFFSVVFAMFFTYSHYQANGGNGNMGQYISLAIPIFAVVGYMARTMKANVENIEAVDLQRLQDAEEFERQKLQDAEARTRKLEDDRLIREQKAEDVEQQYLTDEQAHEREMDRFKLANAKEVTLAKIAQKPPNDTNFDTNSNTNDTGLSQANNARKLNRQDRLDQVLDLSNDHSQAEIARILDVSVSTIKRDIKQLNGQMEAN</sequence>
<reference evidence="5" key="1">
    <citation type="journal article" date="2015" name="Nature">
        <title>Complex archaea that bridge the gap between prokaryotes and eukaryotes.</title>
        <authorList>
            <person name="Spang A."/>
            <person name="Saw J.H."/>
            <person name="Jorgensen S.L."/>
            <person name="Zaremba-Niedzwiedzka K."/>
            <person name="Martijn J."/>
            <person name="Lind A.E."/>
            <person name="van Eijk R."/>
            <person name="Schleper C."/>
            <person name="Guy L."/>
            <person name="Ettema T.J."/>
        </authorList>
    </citation>
    <scope>NUCLEOTIDE SEQUENCE</scope>
</reference>
<keyword evidence="3" id="KW-0812">Transmembrane</keyword>
<dbReference type="Gene3D" id="1.10.10.10">
    <property type="entry name" value="Winged helix-like DNA-binding domain superfamily/Winged helix DNA-binding domain"/>
    <property type="match status" value="1"/>
</dbReference>
<feature type="transmembrane region" description="Helical" evidence="3">
    <location>
        <begin position="25"/>
        <end position="47"/>
    </location>
</feature>
<dbReference type="InterPro" id="IPR013196">
    <property type="entry name" value="HTH_11"/>
</dbReference>
<evidence type="ECO:0000256" key="2">
    <source>
        <dbReference type="SAM" id="MobiDB-lite"/>
    </source>
</evidence>
<dbReference type="EMBL" id="LAZR01019617">
    <property type="protein sequence ID" value="KKL91870.1"/>
    <property type="molecule type" value="Genomic_DNA"/>
</dbReference>
<protein>
    <recommendedName>
        <fullName evidence="4">Helix-turn-helix type 11 domain-containing protein</fullName>
    </recommendedName>
</protein>
<gene>
    <name evidence="5" type="ORF">LCGC14_1890380</name>
</gene>
<evidence type="ECO:0000259" key="4">
    <source>
        <dbReference type="Pfam" id="PF08279"/>
    </source>
</evidence>
<keyword evidence="1" id="KW-0175">Coiled coil</keyword>
<dbReference type="InterPro" id="IPR036388">
    <property type="entry name" value="WH-like_DNA-bd_sf"/>
</dbReference>
<feature type="region of interest" description="Disordered" evidence="2">
    <location>
        <begin position="220"/>
        <end position="247"/>
    </location>
</feature>
<feature type="transmembrane region" description="Helical" evidence="3">
    <location>
        <begin position="118"/>
        <end position="134"/>
    </location>
</feature>
<feature type="coiled-coil region" evidence="1">
    <location>
        <begin position="148"/>
        <end position="175"/>
    </location>
</feature>
<keyword evidence="3" id="KW-0472">Membrane</keyword>
<evidence type="ECO:0000256" key="3">
    <source>
        <dbReference type="SAM" id="Phobius"/>
    </source>
</evidence>
<proteinExistence type="predicted"/>
<dbReference type="AlphaFoldDB" id="A0A0F9IDL1"/>
<evidence type="ECO:0000313" key="5">
    <source>
        <dbReference type="EMBL" id="KKL91870.1"/>
    </source>
</evidence>
<name>A0A0F9IDL1_9ZZZZ</name>
<dbReference type="Pfam" id="PF08279">
    <property type="entry name" value="HTH_11"/>
    <property type="match status" value="1"/>
</dbReference>
<feature type="compositionally biased region" description="Low complexity" evidence="2">
    <location>
        <begin position="223"/>
        <end position="236"/>
    </location>
</feature>
<keyword evidence="3" id="KW-1133">Transmembrane helix</keyword>
<evidence type="ECO:0000256" key="1">
    <source>
        <dbReference type="SAM" id="Coils"/>
    </source>
</evidence>
<feature type="domain" description="Helix-turn-helix type 11" evidence="4">
    <location>
        <begin position="254"/>
        <end position="288"/>
    </location>
</feature>
<feature type="transmembrane region" description="Helical" evidence="3">
    <location>
        <begin position="89"/>
        <end position="106"/>
    </location>
</feature>
<accession>A0A0F9IDL1</accession>